<dbReference type="InterPro" id="IPR050485">
    <property type="entry name" value="Proline_metab_enzyme"/>
</dbReference>
<evidence type="ECO:0000256" key="2">
    <source>
        <dbReference type="ARBA" id="ARBA00012884"/>
    </source>
</evidence>
<evidence type="ECO:0000256" key="5">
    <source>
        <dbReference type="ARBA" id="ARBA00048142"/>
    </source>
</evidence>
<dbReference type="InterPro" id="IPR016163">
    <property type="entry name" value="Ald_DH_C"/>
</dbReference>
<dbReference type="EC" id="1.2.1.88" evidence="2"/>
<keyword evidence="3" id="KW-0560">Oxidoreductase</keyword>
<dbReference type="Gene3D" id="3.20.20.220">
    <property type="match status" value="1"/>
</dbReference>
<dbReference type="InterPro" id="IPR002872">
    <property type="entry name" value="Proline_DH_dom"/>
</dbReference>
<evidence type="ECO:0000256" key="3">
    <source>
        <dbReference type="ARBA" id="ARBA00023002"/>
    </source>
</evidence>
<dbReference type="Gene3D" id="3.40.605.10">
    <property type="entry name" value="Aldehyde Dehydrogenase, Chain A, domain 1"/>
    <property type="match status" value="1"/>
</dbReference>
<dbReference type="EMBL" id="CAFBMV010000003">
    <property type="protein sequence ID" value="CAB4919684.1"/>
    <property type="molecule type" value="Genomic_DNA"/>
</dbReference>
<dbReference type="GO" id="GO:0009898">
    <property type="term" value="C:cytoplasmic side of plasma membrane"/>
    <property type="evidence" value="ECO:0007669"/>
    <property type="project" value="TreeGrafter"/>
</dbReference>
<feature type="domain" description="Proline dehydrogenase" evidence="7">
    <location>
        <begin position="138"/>
        <end position="426"/>
    </location>
</feature>
<evidence type="ECO:0000313" key="11">
    <source>
        <dbReference type="EMBL" id="CAB5055931.1"/>
    </source>
</evidence>
<dbReference type="InterPro" id="IPR029510">
    <property type="entry name" value="Ald_DH_CS_GLU"/>
</dbReference>
<dbReference type="EMBL" id="CAEZZC010000017">
    <property type="protein sequence ID" value="CAB4756424.1"/>
    <property type="molecule type" value="Genomic_DNA"/>
</dbReference>
<dbReference type="Pfam" id="PF00171">
    <property type="entry name" value="Aldedh"/>
    <property type="match status" value="1"/>
</dbReference>
<proteinExistence type="predicted"/>
<feature type="domain" description="Aldehyde dehydrogenase" evidence="6">
    <location>
        <begin position="529"/>
        <end position="953"/>
    </location>
</feature>
<dbReference type="SUPFAM" id="SSF53720">
    <property type="entry name" value="ALDH-like"/>
    <property type="match status" value="1"/>
</dbReference>
<gene>
    <name evidence="8" type="ORF">UFOPK2822_01166</name>
    <name evidence="9" type="ORF">UFOPK3346_00021</name>
    <name evidence="10" type="ORF">UFOPK3670_00583</name>
    <name evidence="11" type="ORF">UFOPK4308_00521</name>
</gene>
<comment type="pathway">
    <text evidence="1">Amino-acid degradation; L-proline degradation into L-glutamate; L-glutamate from L-proline: step 2/2.</text>
</comment>
<name>A0A6J7HIN3_9ZZZZ</name>
<dbReference type="EMBL" id="CAFBLE010000001">
    <property type="protein sequence ID" value="CAB4855042.1"/>
    <property type="molecule type" value="Genomic_DNA"/>
</dbReference>
<evidence type="ECO:0000313" key="8">
    <source>
        <dbReference type="EMBL" id="CAB4756424.1"/>
    </source>
</evidence>
<dbReference type="PIRSF" id="PIRSF000197">
    <property type="entry name" value="Bifunct_PutA"/>
    <property type="match status" value="1"/>
</dbReference>
<evidence type="ECO:0000313" key="10">
    <source>
        <dbReference type="EMBL" id="CAB4919684.1"/>
    </source>
</evidence>
<dbReference type="AlphaFoldDB" id="A0A6J7HIN3"/>
<dbReference type="InterPro" id="IPR016160">
    <property type="entry name" value="Ald_DH_CS_CYS"/>
</dbReference>
<evidence type="ECO:0000256" key="1">
    <source>
        <dbReference type="ARBA" id="ARBA00004786"/>
    </source>
</evidence>
<dbReference type="Pfam" id="PF01619">
    <property type="entry name" value="Pro_dh"/>
    <property type="match status" value="1"/>
</dbReference>
<dbReference type="Gene3D" id="3.40.309.10">
    <property type="entry name" value="Aldehyde Dehydrogenase, Chain A, domain 2"/>
    <property type="match status" value="1"/>
</dbReference>
<keyword evidence="4" id="KW-0520">NAD</keyword>
<dbReference type="InterPro" id="IPR029041">
    <property type="entry name" value="FAD-linked_oxidoreductase-like"/>
</dbReference>
<organism evidence="10">
    <name type="scientific">freshwater metagenome</name>
    <dbReference type="NCBI Taxonomy" id="449393"/>
    <lineage>
        <taxon>unclassified sequences</taxon>
        <taxon>metagenomes</taxon>
        <taxon>ecological metagenomes</taxon>
    </lineage>
</organism>
<dbReference type="GO" id="GO:0010133">
    <property type="term" value="P:L-proline catabolic process to L-glutamate"/>
    <property type="evidence" value="ECO:0007669"/>
    <property type="project" value="InterPro"/>
</dbReference>
<dbReference type="InterPro" id="IPR016161">
    <property type="entry name" value="Ald_DH/histidinol_DH"/>
</dbReference>
<dbReference type="PANTHER" id="PTHR42862:SF1">
    <property type="entry name" value="DELTA-1-PYRROLINE-5-CARBOXYLATE DEHYDROGENASE 2, ISOFORM A-RELATED"/>
    <property type="match status" value="1"/>
</dbReference>
<dbReference type="GO" id="GO:0004657">
    <property type="term" value="F:proline dehydrogenase activity"/>
    <property type="evidence" value="ECO:0007669"/>
    <property type="project" value="InterPro"/>
</dbReference>
<dbReference type="PANTHER" id="PTHR42862">
    <property type="entry name" value="DELTA-1-PYRROLINE-5-CARBOXYLATE DEHYDROGENASE 1, ISOFORM A-RELATED"/>
    <property type="match status" value="1"/>
</dbReference>
<accession>A0A6J7HIN3</accession>
<comment type="catalytic activity">
    <reaction evidence="5">
        <text>L-glutamate 5-semialdehyde + NAD(+) + H2O = L-glutamate + NADH + 2 H(+)</text>
        <dbReference type="Rhea" id="RHEA:30235"/>
        <dbReference type="ChEBI" id="CHEBI:15377"/>
        <dbReference type="ChEBI" id="CHEBI:15378"/>
        <dbReference type="ChEBI" id="CHEBI:29985"/>
        <dbReference type="ChEBI" id="CHEBI:57540"/>
        <dbReference type="ChEBI" id="CHEBI:57945"/>
        <dbReference type="ChEBI" id="CHEBI:58066"/>
        <dbReference type="EC" id="1.2.1.88"/>
    </reaction>
</comment>
<dbReference type="GO" id="GO:0003700">
    <property type="term" value="F:DNA-binding transcription factor activity"/>
    <property type="evidence" value="ECO:0007669"/>
    <property type="project" value="InterPro"/>
</dbReference>
<dbReference type="InterPro" id="IPR015590">
    <property type="entry name" value="Aldehyde_DH_dom"/>
</dbReference>
<dbReference type="InterPro" id="IPR016162">
    <property type="entry name" value="Ald_DH_N"/>
</dbReference>
<evidence type="ECO:0000259" key="6">
    <source>
        <dbReference type="Pfam" id="PF00171"/>
    </source>
</evidence>
<reference evidence="10" key="1">
    <citation type="submission" date="2020-05" db="EMBL/GenBank/DDBJ databases">
        <authorList>
            <person name="Chiriac C."/>
            <person name="Salcher M."/>
            <person name="Ghai R."/>
            <person name="Kavagutti S V."/>
        </authorList>
    </citation>
    <scope>NUCLEOTIDE SEQUENCE</scope>
</reference>
<dbReference type="PROSITE" id="PS00070">
    <property type="entry name" value="ALDEHYDE_DEHYDR_CYS"/>
    <property type="match status" value="1"/>
</dbReference>
<dbReference type="EMBL" id="CAFBQL010000003">
    <property type="protein sequence ID" value="CAB5055931.1"/>
    <property type="molecule type" value="Genomic_DNA"/>
</dbReference>
<evidence type="ECO:0000256" key="4">
    <source>
        <dbReference type="ARBA" id="ARBA00023027"/>
    </source>
</evidence>
<protein>
    <recommendedName>
        <fullName evidence="2">L-glutamate gamma-semialdehyde dehydrogenase</fullName>
        <ecNumber evidence="2">1.2.1.88</ecNumber>
    </recommendedName>
</protein>
<evidence type="ECO:0000259" key="7">
    <source>
        <dbReference type="Pfam" id="PF01619"/>
    </source>
</evidence>
<evidence type="ECO:0000313" key="9">
    <source>
        <dbReference type="EMBL" id="CAB4855042.1"/>
    </source>
</evidence>
<dbReference type="InterPro" id="IPR025703">
    <property type="entry name" value="Bifunct_PutA"/>
</dbReference>
<dbReference type="PROSITE" id="PS00687">
    <property type="entry name" value="ALDEHYDE_DEHYDR_GLU"/>
    <property type="match status" value="1"/>
</dbReference>
<dbReference type="GO" id="GO:0003842">
    <property type="term" value="F:L-glutamate gamma-semialdehyde dehydrogenase activity"/>
    <property type="evidence" value="ECO:0007669"/>
    <property type="project" value="UniProtKB-EC"/>
</dbReference>
<sequence>MQNRPLETLSDIDHLSEKSINMVADLLQESDKVRSRRDEANRKRFARLLKDPAAISLTMSLTDEVMRMSSMRSAAKTLRKVSVTASPVGLGIWDFLGLKLISVVSYLSPKLIMKIVHQRVRMAATGIILPAEENLLSRHIRKRNIDKARLNINVLGEAVLGNHEATERLDSVIAMVKRPEVNYASVKISSIASQLITIDHLGSVERVAARLRLLYTQALKENTFINLDMEEFRDLEITVAVFKKLLSEKEFFSMSAGIVLQAYLPESHAVFADLVRWACERKNSGGAAIKIRLVKGANLAMEKAEAELHGWVAAPYASKSDVDASYARLIDTALRPEHADAVRIGLASHNLFHVAFAIEVAKQRGVLHQLDIEMLEGMANAEALAIVGKVGSVLLYTPVTKHDDFPAAVAYLVRRLDENTSLENYLRASFEMSFGNDRYREQAERFQNSIVERHKISTLSRRHGLRRDDPHADFEKGIFLNERDGDATNPEFRDQLQNAWRDLFDKQEMEIPLVINGQEVRSSETEVGTDPGKNGEVWYRYNVADINSVDLATASARQVQQEWENCGAKARAEILERAAQLMETERALSIAVMARDAGKTVSEADPEVSEAIDFARFYALSCIEKENGSQAAGVVLVVPPWNFPYAIPIGGVCAALAAGNAVILKSAPETVATAWHFVQQLWRAGVPKSVLQFVSTRDDEVGRHLVTHDDVTIVILTGAFDTALMFTSWKPSLALMAETSGKNAIVISASADIDSAVKDLVQSAFGHGGQKCSAASLGIVETSIYDNPSFIKQLADAVTSLQVGAGSQYSTTMGPVIRPPSGSLLRALTTLDLGESWLVKPQQLDTSGHLWSPGVKLGITPGSWSHRNEWFGPVLGIMKAPDLNTAIAWQNDVDYGLTAGIHSLDEQECELWISQVQAGNLYVNRGITGAVVNRQPFGGWKRSSVGRSAKAGGNNYLNNLRKWQPLVSVEESLSSARKWWDSTGCKAIDRSGLLVERNYQRYLPSIRGIAIRVDEKTPRDHIAFISEIASMTGTHISWSSASDAPFSPQAINESIDAFVLRVSGIDKVRWLSDEAPPKLALLEKGISLDSSPLAARGDIEMPRWLLEQSIAITNHRYGNVGAGPRPQIN</sequence>
<dbReference type="SUPFAM" id="SSF51730">
    <property type="entry name" value="FAD-linked oxidoreductase"/>
    <property type="match status" value="1"/>
</dbReference>